<organism evidence="2 3">
    <name type="scientific">Quercus lobata</name>
    <name type="common">Valley oak</name>
    <dbReference type="NCBI Taxonomy" id="97700"/>
    <lineage>
        <taxon>Eukaryota</taxon>
        <taxon>Viridiplantae</taxon>
        <taxon>Streptophyta</taxon>
        <taxon>Embryophyta</taxon>
        <taxon>Tracheophyta</taxon>
        <taxon>Spermatophyta</taxon>
        <taxon>Magnoliopsida</taxon>
        <taxon>eudicotyledons</taxon>
        <taxon>Gunneridae</taxon>
        <taxon>Pentapetalae</taxon>
        <taxon>rosids</taxon>
        <taxon>fabids</taxon>
        <taxon>Fagales</taxon>
        <taxon>Fagaceae</taxon>
        <taxon>Quercus</taxon>
    </lineage>
</organism>
<dbReference type="RefSeq" id="XP_030928210.1">
    <property type="nucleotide sequence ID" value="XM_031072350.1"/>
</dbReference>
<dbReference type="EnsemblPlants" id="QL08p029862:mrna">
    <property type="protein sequence ID" value="QL08p029862:mrna"/>
    <property type="gene ID" value="QL08p029862"/>
</dbReference>
<dbReference type="GeneID" id="115954490"/>
<evidence type="ECO:0000313" key="2">
    <source>
        <dbReference type="EnsemblPlants" id="QL08p029862:mrna"/>
    </source>
</evidence>
<evidence type="ECO:0000256" key="1">
    <source>
        <dbReference type="SAM" id="SignalP"/>
    </source>
</evidence>
<sequence length="135" mass="13480">MGSKAFLLLALMLAIVLLISSDVAARELAETSSNLKNAEVSTKTNDVDDAKYGGHEGYGGNDGGGYGGNQGGGYGGNPGQGGYGGNPGHGGYGGGGHGGGHCYYGCCREGYNGNGCRRCCSYAGEAVDVETEAKP</sequence>
<feature type="signal peptide" evidence="1">
    <location>
        <begin position="1"/>
        <end position="25"/>
    </location>
</feature>
<dbReference type="OMA" id="EFTEVHN"/>
<gene>
    <name evidence="2" type="primary">LOC115954490</name>
</gene>
<evidence type="ECO:0000313" key="3">
    <source>
        <dbReference type="Proteomes" id="UP000594261"/>
    </source>
</evidence>
<dbReference type="Pfam" id="PF07172">
    <property type="entry name" value="GRP"/>
    <property type="match status" value="1"/>
</dbReference>
<proteinExistence type="predicted"/>
<accession>A0A7N2MAF5</accession>
<dbReference type="EMBL" id="LRBV02000008">
    <property type="status" value="NOT_ANNOTATED_CDS"/>
    <property type="molecule type" value="Genomic_DNA"/>
</dbReference>
<dbReference type="OrthoDB" id="1752008at2759"/>
<dbReference type="Gramene" id="QL08p029862:mrna">
    <property type="protein sequence ID" value="QL08p029862:mrna"/>
    <property type="gene ID" value="QL08p029862"/>
</dbReference>
<reference evidence="2 3" key="1">
    <citation type="journal article" date="2016" name="G3 (Bethesda)">
        <title>First Draft Assembly and Annotation of the Genome of a California Endemic Oak Quercus lobata Nee (Fagaceae).</title>
        <authorList>
            <person name="Sork V.L."/>
            <person name="Fitz-Gibbon S.T."/>
            <person name="Puiu D."/>
            <person name="Crepeau M."/>
            <person name="Gugger P.F."/>
            <person name="Sherman R."/>
            <person name="Stevens K."/>
            <person name="Langley C.H."/>
            <person name="Pellegrini M."/>
            <person name="Salzberg S.L."/>
        </authorList>
    </citation>
    <scope>NUCLEOTIDE SEQUENCE [LARGE SCALE GENOMIC DNA]</scope>
    <source>
        <strain evidence="2 3">cv. SW786</strain>
    </source>
</reference>
<feature type="chain" id="PRO_5029768738" description="Glycine-rich protein" evidence="1">
    <location>
        <begin position="26"/>
        <end position="135"/>
    </location>
</feature>
<dbReference type="FunCoup" id="A0A7N2MAF5">
    <property type="interactions" value="3"/>
</dbReference>
<dbReference type="InterPro" id="IPR010800">
    <property type="entry name" value="GRP"/>
</dbReference>
<dbReference type="KEGG" id="qlo:115954490"/>
<evidence type="ECO:0008006" key="4">
    <source>
        <dbReference type="Google" id="ProtNLM"/>
    </source>
</evidence>
<dbReference type="InParanoid" id="A0A7N2MAF5"/>
<keyword evidence="3" id="KW-1185">Reference proteome</keyword>
<reference evidence="2" key="2">
    <citation type="submission" date="2021-01" db="UniProtKB">
        <authorList>
            <consortium name="EnsemblPlants"/>
        </authorList>
    </citation>
    <scope>IDENTIFICATION</scope>
</reference>
<dbReference type="PANTHER" id="PTHR37389">
    <property type="entry name" value="NODULIN-24"/>
    <property type="match status" value="1"/>
</dbReference>
<dbReference type="PANTHER" id="PTHR37389:SF40">
    <property type="entry name" value="NODULIN-24"/>
    <property type="match status" value="1"/>
</dbReference>
<keyword evidence="1" id="KW-0732">Signal</keyword>
<dbReference type="AlphaFoldDB" id="A0A7N2MAF5"/>
<name>A0A7N2MAF5_QUELO</name>
<protein>
    <recommendedName>
        <fullName evidence="4">Glycine-rich protein</fullName>
    </recommendedName>
</protein>
<dbReference type="Proteomes" id="UP000594261">
    <property type="component" value="Chromosome 8"/>
</dbReference>